<protein>
    <submittedName>
        <fullName evidence="4">Putative soluble lytic transglycosylase fused to an ABC-type amino acid-binding protein</fullName>
    </submittedName>
</protein>
<dbReference type="PANTHER" id="PTHR37423">
    <property type="entry name" value="SOLUBLE LYTIC MUREIN TRANSGLYCOSYLASE-RELATED"/>
    <property type="match status" value="1"/>
</dbReference>
<dbReference type="Gene3D" id="1.10.530.10">
    <property type="match status" value="1"/>
</dbReference>
<accession>H8Z057</accession>
<dbReference type="Proteomes" id="UP000002964">
    <property type="component" value="Unassembled WGS sequence"/>
</dbReference>
<dbReference type="InterPro" id="IPR023346">
    <property type="entry name" value="Lysozyme-like_dom_sf"/>
</dbReference>
<dbReference type="SUPFAM" id="SSF53955">
    <property type="entry name" value="Lysozyme-like"/>
    <property type="match status" value="1"/>
</dbReference>
<comment type="similarity">
    <text evidence="1">Belongs to the transglycosylase Slt family.</text>
</comment>
<proteinExistence type="inferred from homology"/>
<dbReference type="eggNOG" id="COG4623">
    <property type="taxonomic scope" value="Bacteria"/>
</dbReference>
<reference evidence="4 5" key="2">
    <citation type="submission" date="2011-11" db="EMBL/GenBank/DDBJ databases">
        <authorList>
            <consortium name="US DOE Joint Genome Institute"/>
            <person name="Lucas S."/>
            <person name="Han J."/>
            <person name="Lapidus A."/>
            <person name="Cheng J.-F."/>
            <person name="Goodwin L."/>
            <person name="Pitluck S."/>
            <person name="Peters L."/>
            <person name="Ovchinnikova G."/>
            <person name="Zhang X."/>
            <person name="Detter J.C."/>
            <person name="Han C."/>
            <person name="Tapia R."/>
            <person name="Land M."/>
            <person name="Hauser L."/>
            <person name="Kyrpides N."/>
            <person name="Ivanova N."/>
            <person name="Pagani I."/>
            <person name="Vogl K."/>
            <person name="Liu Z."/>
            <person name="Overmann J."/>
            <person name="Frigaard N.-U."/>
            <person name="Bryant D."/>
            <person name="Woyke T."/>
        </authorList>
    </citation>
    <scope>NUCLEOTIDE SEQUENCE [LARGE SCALE GENOMIC DNA]</scope>
    <source>
        <strain evidence="4 5">970</strain>
    </source>
</reference>
<dbReference type="STRING" id="631362.Thi970DRAFT_02518"/>
<name>H8Z057_9GAMM</name>
<sequence length="229" mass="25877">MSGRGFGFWARSLAPALALVLVPTLAFAAAGLGHVGHARWTDNYDADFRKYSKRYFGPGFDWRWFKAQAIAESRLRPGAYNPSGATGLMQILPSTFKEIQGDNPAFTNLHDPRWNIAAGIFYNRYLFERWRKRIGHGDEHLLYTFASYNAGFGRVSKAYRRAGGKAGKVLPWRQLAPYVPEETREYVKKIQRLMHPAFDLQANLDQRGLIQKDAGRLSLPAGRANPRSS</sequence>
<dbReference type="RefSeq" id="WP_009148944.1">
    <property type="nucleotide sequence ID" value="NZ_CP121471.1"/>
</dbReference>
<feature type="chain" id="PRO_5003618350" evidence="2">
    <location>
        <begin position="29"/>
        <end position="229"/>
    </location>
</feature>
<dbReference type="InterPro" id="IPR008258">
    <property type="entry name" value="Transglycosylase_SLT_dom_1"/>
</dbReference>
<keyword evidence="2" id="KW-0732">Signal</keyword>
<evidence type="ECO:0000256" key="2">
    <source>
        <dbReference type="SAM" id="SignalP"/>
    </source>
</evidence>
<evidence type="ECO:0000256" key="1">
    <source>
        <dbReference type="ARBA" id="ARBA00007734"/>
    </source>
</evidence>
<feature type="signal peptide" evidence="2">
    <location>
        <begin position="1"/>
        <end position="28"/>
    </location>
</feature>
<dbReference type="AlphaFoldDB" id="H8Z057"/>
<dbReference type="HOGENOM" id="CLU_105447_0_0_6"/>
<organism evidence="4 5">
    <name type="scientific">Thiorhodovibrio frisius</name>
    <dbReference type="NCBI Taxonomy" id="631362"/>
    <lineage>
        <taxon>Bacteria</taxon>
        <taxon>Pseudomonadati</taxon>
        <taxon>Pseudomonadota</taxon>
        <taxon>Gammaproteobacteria</taxon>
        <taxon>Chromatiales</taxon>
        <taxon>Chromatiaceae</taxon>
        <taxon>Thiorhodovibrio</taxon>
    </lineage>
</organism>
<dbReference type="Pfam" id="PF01464">
    <property type="entry name" value="SLT"/>
    <property type="match status" value="1"/>
</dbReference>
<reference evidence="5" key="1">
    <citation type="submission" date="2011-06" db="EMBL/GenBank/DDBJ databases">
        <authorList>
            <consortium name="US DOE Joint Genome Institute (JGI-PGF)"/>
            <person name="Lucas S."/>
            <person name="Han J."/>
            <person name="Lapidus A."/>
            <person name="Cheng J.-F."/>
            <person name="Goodwin L."/>
            <person name="Pitluck S."/>
            <person name="Peters L."/>
            <person name="Land M.L."/>
            <person name="Hauser L."/>
            <person name="Vogl K."/>
            <person name="Liu Z."/>
            <person name="Overmann J."/>
            <person name="Frigaard N.-U."/>
            <person name="Bryant D.A."/>
            <person name="Woyke T.J."/>
        </authorList>
    </citation>
    <scope>NUCLEOTIDE SEQUENCE [LARGE SCALE GENOMIC DNA]</scope>
    <source>
        <strain evidence="5">970</strain>
    </source>
</reference>
<dbReference type="EMBL" id="JH603169">
    <property type="protein sequence ID" value="EIC22265.1"/>
    <property type="molecule type" value="Genomic_DNA"/>
</dbReference>
<evidence type="ECO:0000259" key="3">
    <source>
        <dbReference type="Pfam" id="PF01464"/>
    </source>
</evidence>
<keyword evidence="5" id="KW-1185">Reference proteome</keyword>
<feature type="domain" description="Transglycosylase SLT" evidence="3">
    <location>
        <begin position="59"/>
        <end position="168"/>
    </location>
</feature>
<evidence type="ECO:0000313" key="5">
    <source>
        <dbReference type="Proteomes" id="UP000002964"/>
    </source>
</evidence>
<evidence type="ECO:0000313" key="4">
    <source>
        <dbReference type="EMBL" id="EIC22265.1"/>
    </source>
</evidence>
<dbReference type="PANTHER" id="PTHR37423:SF2">
    <property type="entry name" value="MEMBRANE-BOUND LYTIC MUREIN TRANSGLYCOSYLASE C"/>
    <property type="match status" value="1"/>
</dbReference>
<gene>
    <name evidence="4" type="ORF">Thi970DRAFT_02518</name>
</gene>